<dbReference type="RefSeq" id="WP_070031108.1">
    <property type="nucleotide sequence ID" value="NZ_LJGS01000038.1"/>
</dbReference>
<reference evidence="1 2" key="1">
    <citation type="journal article" date="2016" name="Front. Microbiol.">
        <title>Comparative Genomics Analysis of Streptomyces Species Reveals Their Adaptation to the Marine Environment and Their Diversity at the Genomic Level.</title>
        <authorList>
            <person name="Tian X."/>
            <person name="Zhang Z."/>
            <person name="Yang T."/>
            <person name="Chen M."/>
            <person name="Li J."/>
            <person name="Chen F."/>
            <person name="Yang J."/>
            <person name="Li W."/>
            <person name="Zhang B."/>
            <person name="Zhang Z."/>
            <person name="Wu J."/>
            <person name="Zhang C."/>
            <person name="Long L."/>
            <person name="Xiao J."/>
        </authorList>
    </citation>
    <scope>NUCLEOTIDE SEQUENCE [LARGE SCALE GENOMIC DNA]</scope>
    <source>
        <strain evidence="1 2">SCSIO 10390</strain>
    </source>
</reference>
<dbReference type="STRING" id="933944.AN215_03920"/>
<sequence>MITTSRAGVKLIASANTQPEACELRDRLALRLRRSQVAGRYMIRVKRMERGAWGVYLVHPASLRRFERAETA</sequence>
<evidence type="ECO:0000313" key="2">
    <source>
        <dbReference type="Proteomes" id="UP000176087"/>
    </source>
</evidence>
<name>A0A1E7JS53_9ACTN</name>
<accession>A0A1E7JS53</accession>
<dbReference type="Proteomes" id="UP000176087">
    <property type="component" value="Unassembled WGS sequence"/>
</dbReference>
<evidence type="ECO:0000313" key="1">
    <source>
        <dbReference type="EMBL" id="OEU91677.1"/>
    </source>
</evidence>
<dbReference type="OrthoDB" id="9943015at2"/>
<protein>
    <submittedName>
        <fullName evidence="1">Uncharacterized protein</fullName>
    </submittedName>
</protein>
<proteinExistence type="predicted"/>
<dbReference type="EMBL" id="LJGT01000037">
    <property type="protein sequence ID" value="OEU91677.1"/>
    <property type="molecule type" value="Genomic_DNA"/>
</dbReference>
<comment type="caution">
    <text evidence="1">The sequence shown here is derived from an EMBL/GenBank/DDBJ whole genome shotgun (WGS) entry which is preliminary data.</text>
</comment>
<organism evidence="1 2">
    <name type="scientific">Streptomyces abyssalis</name>
    <dbReference type="NCBI Taxonomy" id="933944"/>
    <lineage>
        <taxon>Bacteria</taxon>
        <taxon>Bacillati</taxon>
        <taxon>Actinomycetota</taxon>
        <taxon>Actinomycetes</taxon>
        <taxon>Kitasatosporales</taxon>
        <taxon>Streptomycetaceae</taxon>
        <taxon>Streptomyces</taxon>
    </lineage>
</organism>
<dbReference type="AlphaFoldDB" id="A0A1E7JS53"/>
<keyword evidence="2" id="KW-1185">Reference proteome</keyword>
<gene>
    <name evidence="1" type="ORF">AN215_03920</name>
</gene>